<protein>
    <submittedName>
        <fullName evidence="2">Cwf21 protein</fullName>
    </submittedName>
</protein>
<name>A0A2C6KWE7_9APIC</name>
<organism evidence="2 3">
    <name type="scientific">Cystoisospora suis</name>
    <dbReference type="NCBI Taxonomy" id="483139"/>
    <lineage>
        <taxon>Eukaryota</taxon>
        <taxon>Sar</taxon>
        <taxon>Alveolata</taxon>
        <taxon>Apicomplexa</taxon>
        <taxon>Conoidasida</taxon>
        <taxon>Coccidia</taxon>
        <taxon>Eucoccidiorida</taxon>
        <taxon>Eimeriorina</taxon>
        <taxon>Sarcocystidae</taxon>
        <taxon>Cystoisospora</taxon>
    </lineage>
</organism>
<dbReference type="PANTHER" id="PTHR36562:SF5">
    <property type="entry name" value="SERINE_ARGININE REPETITIVE MATRIX 2"/>
    <property type="match status" value="1"/>
</dbReference>
<proteinExistence type="predicted"/>
<dbReference type="CDD" id="cd21372">
    <property type="entry name" value="cwf21_CWC21-like"/>
    <property type="match status" value="1"/>
</dbReference>
<comment type="caution">
    <text evidence="2">The sequence shown here is derived from an EMBL/GenBank/DDBJ whole genome shotgun (WGS) entry which is preliminary data.</text>
</comment>
<sequence>MYNGIGLQTPRGSGTNGYIQRNYSYLRQRRTDLPKLGESLKPITGKVPKSQALQPDANLLLHEEKRKIEVRLLQEKEALLTEGHRDEKQIDRMIKSRRERLLKEVELQCALSGVRSGRGGGGLFGSSPVSRVPETRRGIGGSFRGLSAGEDGRMSNTAFKSSHLVAEEKREKLGHVAGALNIDEKSHQVGFAFDFKKQQELKEARKREWEERRKRMVEERRNYLLEMRKKRKREKKLQKRLRKEKKQKKREEEKERKGRVKKMKKEKKSHTSSSSSGSSSSDTSSSSSDSSSSSSISDSSSSDSDESTSSSSSSGSSSDEKQKKRDKKGKLKKELVKREEDSEDERTGARMRGRAGEEENGIEKKGERLRDVEVSERWMHPGPEVHEEEWRCHRRGGGRRREEYETDKRQRSLHDRDDYGAMKRERGDSPREREGSEGHEGYRMTHRGEERRDSGRCKHILDKHISDTGGFAVPLPLRVKRERVDDGDDHDRRNGERSGKRRDRDHNEKTPRLSREEEQVHDEECRTPAMMHRRDNEAREERRNRNEEARQSEREGRQRDREHDEDDWRERRKREERERRDDEEDERERRRDERRKRRREDKEHERRRRRHERREQRREDDDDDDAEEDWGEGLRRRGGEEREDDRERRREEKEDGDRGKEERSWDRRREDSEEAKSDRREHSKRGGVDHHRSRGERGEDDGSSRAEK</sequence>
<feature type="compositionally biased region" description="Basic and acidic residues" evidence="1">
    <location>
        <begin position="489"/>
        <end position="580"/>
    </location>
</feature>
<dbReference type="PANTHER" id="PTHR36562">
    <property type="entry name" value="SERINE/ARGININE REPETITIVE MATRIX 2"/>
    <property type="match status" value="1"/>
</dbReference>
<dbReference type="GO" id="GO:0005634">
    <property type="term" value="C:nucleus"/>
    <property type="evidence" value="ECO:0007669"/>
    <property type="project" value="TreeGrafter"/>
</dbReference>
<feature type="compositionally biased region" description="Acidic residues" evidence="1">
    <location>
        <begin position="620"/>
        <end position="631"/>
    </location>
</feature>
<dbReference type="Proteomes" id="UP000221165">
    <property type="component" value="Unassembled WGS sequence"/>
</dbReference>
<dbReference type="RefSeq" id="XP_067922754.1">
    <property type="nucleotide sequence ID" value="XM_068065272.1"/>
</dbReference>
<feature type="region of interest" description="Disordered" evidence="1">
    <location>
        <begin position="229"/>
        <end position="708"/>
    </location>
</feature>
<feature type="region of interest" description="Disordered" evidence="1">
    <location>
        <begin position="122"/>
        <end position="149"/>
    </location>
</feature>
<evidence type="ECO:0000256" key="1">
    <source>
        <dbReference type="SAM" id="MobiDB-lite"/>
    </source>
</evidence>
<dbReference type="GeneID" id="94428483"/>
<dbReference type="EMBL" id="MIGC01002443">
    <property type="protein sequence ID" value="PHJ21069.1"/>
    <property type="molecule type" value="Genomic_DNA"/>
</dbReference>
<feature type="compositionally biased region" description="Basic and acidic residues" evidence="1">
    <location>
        <begin position="632"/>
        <end position="708"/>
    </location>
</feature>
<feature type="compositionally biased region" description="Basic and acidic residues" evidence="1">
    <location>
        <begin position="332"/>
        <end position="391"/>
    </location>
</feature>
<feature type="compositionally biased region" description="Basic residues" evidence="1">
    <location>
        <begin position="592"/>
        <end position="612"/>
    </location>
</feature>
<reference evidence="2 3" key="1">
    <citation type="journal article" date="2017" name="Int. J. Parasitol.">
        <title>The genome of the protozoan parasite Cystoisospora suis and a reverse vaccinology approach to identify vaccine candidates.</title>
        <authorList>
            <person name="Palmieri N."/>
            <person name="Shrestha A."/>
            <person name="Ruttkowski B."/>
            <person name="Beck T."/>
            <person name="Vogl C."/>
            <person name="Tomley F."/>
            <person name="Blake D.P."/>
            <person name="Joachim A."/>
        </authorList>
    </citation>
    <scope>NUCLEOTIDE SEQUENCE [LARGE SCALE GENOMIC DNA]</scope>
    <source>
        <strain evidence="2 3">Wien I</strain>
    </source>
</reference>
<evidence type="ECO:0000313" key="2">
    <source>
        <dbReference type="EMBL" id="PHJ21069.1"/>
    </source>
</evidence>
<dbReference type="VEuPathDB" id="ToxoDB:CSUI_005093"/>
<gene>
    <name evidence="2" type="ORF">CSUI_005093</name>
</gene>
<feature type="compositionally biased region" description="Basic residues" evidence="1">
    <location>
        <begin position="229"/>
        <end position="248"/>
    </location>
</feature>
<dbReference type="InterPro" id="IPR051372">
    <property type="entry name" value="CWC21"/>
</dbReference>
<feature type="compositionally biased region" description="Low complexity" evidence="1">
    <location>
        <begin position="271"/>
        <end position="317"/>
    </location>
</feature>
<evidence type="ECO:0000313" key="3">
    <source>
        <dbReference type="Proteomes" id="UP000221165"/>
    </source>
</evidence>
<feature type="compositionally biased region" description="Basic residues" evidence="1">
    <location>
        <begin position="257"/>
        <end position="270"/>
    </location>
</feature>
<accession>A0A2C6KWE7</accession>
<dbReference type="AlphaFoldDB" id="A0A2C6KWE7"/>
<keyword evidence="3" id="KW-1185">Reference proteome</keyword>
<dbReference type="OrthoDB" id="10267305at2759"/>
<feature type="compositionally biased region" description="Basic and acidic residues" evidence="1">
    <location>
        <begin position="399"/>
        <end position="466"/>
    </location>
</feature>